<dbReference type="EMBL" id="JAVRHT010000057">
    <property type="protein sequence ID" value="MDT0633171.1"/>
    <property type="molecule type" value="Genomic_DNA"/>
</dbReference>
<organism evidence="2 3">
    <name type="scientific">Rubrivirga litoralis</name>
    <dbReference type="NCBI Taxonomy" id="3075598"/>
    <lineage>
        <taxon>Bacteria</taxon>
        <taxon>Pseudomonadati</taxon>
        <taxon>Rhodothermota</taxon>
        <taxon>Rhodothermia</taxon>
        <taxon>Rhodothermales</taxon>
        <taxon>Rubricoccaceae</taxon>
        <taxon>Rubrivirga</taxon>
    </lineage>
</organism>
<keyword evidence="2" id="KW-0808">Transferase</keyword>
<dbReference type="CDD" id="cd03801">
    <property type="entry name" value="GT4_PimA-like"/>
    <property type="match status" value="1"/>
</dbReference>
<dbReference type="InterPro" id="IPR001296">
    <property type="entry name" value="Glyco_trans_1"/>
</dbReference>
<dbReference type="Pfam" id="PF00534">
    <property type="entry name" value="Glycos_transf_1"/>
    <property type="match status" value="1"/>
</dbReference>
<accession>A0ABU3BVJ0</accession>
<evidence type="ECO:0000313" key="3">
    <source>
        <dbReference type="Proteomes" id="UP001267426"/>
    </source>
</evidence>
<dbReference type="PANTHER" id="PTHR12526">
    <property type="entry name" value="GLYCOSYLTRANSFERASE"/>
    <property type="match status" value="1"/>
</dbReference>
<evidence type="ECO:0000313" key="2">
    <source>
        <dbReference type="EMBL" id="MDT0633171.1"/>
    </source>
</evidence>
<dbReference type="RefSeq" id="WP_311665806.1">
    <property type="nucleotide sequence ID" value="NZ_JAVRHT010000057.1"/>
</dbReference>
<dbReference type="SUPFAM" id="SSF53756">
    <property type="entry name" value="UDP-Glycosyltransferase/glycogen phosphorylase"/>
    <property type="match status" value="1"/>
</dbReference>
<sequence length="380" mass="39381">MRPAPPPVVVVGRFPPPLDGQALATARLADLLASPLGGAADVGRVDVGAPEGEALVTSGGGVARAAHFLRLPARLRRALAAWPGAPVLWPSVSPSPLGHARDLLTVAPAFGRRPVVAVVHRGDVERLFRSPLTAATGRALVRRLAGVVFLTEGLAARCAPFVPAAKRWVVPNTIDDAAIPAPPEVEAARADRAGRPGVRLLYLSGMIPSKGYADVLDALAVLRGRGVDASATFAGRWPSSAAESAFRARVDALGVGGAVRVLGGVSDRTEVRRLYLDADAFVLPTAYPVEAQPLTVIEALAAGTPVVVTRHAGLPEMVDEGRGGRFVRAGAPAEIADAVQALGRGGTWAAASTAARARFERQFSPAVVGARWRALLARLP</sequence>
<name>A0ABU3BVJ0_9BACT</name>
<dbReference type="GO" id="GO:0016757">
    <property type="term" value="F:glycosyltransferase activity"/>
    <property type="evidence" value="ECO:0007669"/>
    <property type="project" value="UniProtKB-KW"/>
</dbReference>
<reference evidence="2 3" key="1">
    <citation type="submission" date="2023-09" db="EMBL/GenBank/DDBJ databases">
        <authorList>
            <person name="Rey-Velasco X."/>
        </authorList>
    </citation>
    <scope>NUCLEOTIDE SEQUENCE [LARGE SCALE GENOMIC DNA]</scope>
    <source>
        <strain evidence="2 3">F394</strain>
    </source>
</reference>
<keyword evidence="3" id="KW-1185">Reference proteome</keyword>
<feature type="domain" description="Glycosyl transferase family 1" evidence="1">
    <location>
        <begin position="200"/>
        <end position="342"/>
    </location>
</feature>
<comment type="caution">
    <text evidence="2">The sequence shown here is derived from an EMBL/GenBank/DDBJ whole genome shotgun (WGS) entry which is preliminary data.</text>
</comment>
<proteinExistence type="predicted"/>
<protein>
    <submittedName>
        <fullName evidence="2">Glycosyltransferase</fullName>
        <ecNumber evidence="2">2.4.-.-</ecNumber>
    </submittedName>
</protein>
<keyword evidence="2" id="KW-0328">Glycosyltransferase</keyword>
<dbReference type="Proteomes" id="UP001267426">
    <property type="component" value="Unassembled WGS sequence"/>
</dbReference>
<dbReference type="EC" id="2.4.-.-" evidence="2"/>
<evidence type="ECO:0000259" key="1">
    <source>
        <dbReference type="Pfam" id="PF00534"/>
    </source>
</evidence>
<dbReference type="Gene3D" id="3.40.50.2000">
    <property type="entry name" value="Glycogen Phosphorylase B"/>
    <property type="match status" value="2"/>
</dbReference>
<gene>
    <name evidence="2" type="ORF">RM540_15555</name>
</gene>